<accession>A0A2A9CPI0</accession>
<dbReference type="PROSITE" id="PS51343">
    <property type="entry name" value="PII_GLNB_DOM"/>
    <property type="match status" value="1"/>
</dbReference>
<dbReference type="PANTHER" id="PTHR30115:SF11">
    <property type="entry name" value="NITROGEN REGULATORY PROTEIN P-II HOMOLOG"/>
    <property type="match status" value="1"/>
</dbReference>
<dbReference type="PANTHER" id="PTHR30115">
    <property type="entry name" value="NITROGEN REGULATORY PROTEIN P-II"/>
    <property type="match status" value="1"/>
</dbReference>
<name>A0A2A9CPI0_9ACTN</name>
<dbReference type="Proteomes" id="UP000226079">
    <property type="component" value="Unassembled WGS sequence"/>
</dbReference>
<proteinExistence type="inferred from homology"/>
<dbReference type="GO" id="GO:0030234">
    <property type="term" value="F:enzyme regulator activity"/>
    <property type="evidence" value="ECO:0007669"/>
    <property type="project" value="InterPro"/>
</dbReference>
<dbReference type="PRINTS" id="PR00340">
    <property type="entry name" value="PIIGLNB"/>
</dbReference>
<dbReference type="InterPro" id="IPR002187">
    <property type="entry name" value="N-reg_PII"/>
</dbReference>
<dbReference type="GO" id="GO:0005829">
    <property type="term" value="C:cytosol"/>
    <property type="evidence" value="ECO:0007669"/>
    <property type="project" value="TreeGrafter"/>
</dbReference>
<dbReference type="GO" id="GO:0006808">
    <property type="term" value="P:regulation of nitrogen utilization"/>
    <property type="evidence" value="ECO:0007669"/>
    <property type="project" value="InterPro"/>
</dbReference>
<evidence type="ECO:0000256" key="1">
    <source>
        <dbReference type="PIRSR" id="PIRSR602187-50"/>
    </source>
</evidence>
<dbReference type="InterPro" id="IPR011322">
    <property type="entry name" value="N-reg_PII-like_a/b"/>
</dbReference>
<dbReference type="PROSITE" id="PS00638">
    <property type="entry name" value="PII_GLNB_CTER"/>
    <property type="match status" value="1"/>
</dbReference>
<reference evidence="3 4" key="1">
    <citation type="submission" date="2017-10" db="EMBL/GenBank/DDBJ databases">
        <title>Sequencing the genomes of 1000 actinobacteria strains.</title>
        <authorList>
            <person name="Klenk H.-P."/>
        </authorList>
    </citation>
    <scope>NUCLEOTIDE SEQUENCE [LARGE SCALE GENOMIC DNA]</scope>
    <source>
        <strain evidence="3 4">DSM 15597</strain>
    </source>
</reference>
<feature type="modified residue" description="O-UMP-tyrosine" evidence="1">
    <location>
        <position position="51"/>
    </location>
</feature>
<dbReference type="EMBL" id="PDJC01000001">
    <property type="protein sequence ID" value="PFG16357.1"/>
    <property type="molecule type" value="Genomic_DNA"/>
</dbReference>
<evidence type="ECO:0000313" key="4">
    <source>
        <dbReference type="Proteomes" id="UP000226079"/>
    </source>
</evidence>
<dbReference type="InterPro" id="IPR015867">
    <property type="entry name" value="N-reg_PII/ATP_PRibTrfase_C"/>
</dbReference>
<dbReference type="SUPFAM" id="SSF54913">
    <property type="entry name" value="GlnB-like"/>
    <property type="match status" value="1"/>
</dbReference>
<gene>
    <name evidence="3" type="ORF">ATK74_0894</name>
</gene>
<dbReference type="RefSeq" id="WP_098459906.1">
    <property type="nucleotide sequence ID" value="NZ_PDJC01000001.1"/>
</dbReference>
<dbReference type="AlphaFoldDB" id="A0A2A9CPI0"/>
<evidence type="ECO:0000313" key="3">
    <source>
        <dbReference type="EMBL" id="PFG16357.1"/>
    </source>
</evidence>
<organism evidence="3 4">
    <name type="scientific">Propionicimonas paludicola</name>
    <dbReference type="NCBI Taxonomy" id="185243"/>
    <lineage>
        <taxon>Bacteria</taxon>
        <taxon>Bacillati</taxon>
        <taxon>Actinomycetota</taxon>
        <taxon>Actinomycetes</taxon>
        <taxon>Propionibacteriales</taxon>
        <taxon>Nocardioidaceae</taxon>
        <taxon>Propionicimonas</taxon>
    </lineage>
</organism>
<dbReference type="Gene3D" id="3.30.70.120">
    <property type="match status" value="1"/>
</dbReference>
<evidence type="ECO:0000256" key="2">
    <source>
        <dbReference type="RuleBase" id="RU003936"/>
    </source>
</evidence>
<comment type="similarity">
    <text evidence="2">Belongs to the P(II) protein family.</text>
</comment>
<dbReference type="GO" id="GO:0005524">
    <property type="term" value="F:ATP binding"/>
    <property type="evidence" value="ECO:0007669"/>
    <property type="project" value="TreeGrafter"/>
</dbReference>
<sequence length="112" mass="12152">MKLVTAIIQPEALETVQKALVRHGVGGMTISEVSGYGRQRGHVEVYRGEEYTIDFITKVRLEVLVDDEEAEALTGVIVQAARTGQVGDGKVWVIPVDTVVRVRTGESDSSAI</sequence>
<dbReference type="Pfam" id="PF00543">
    <property type="entry name" value="P-II"/>
    <property type="match status" value="1"/>
</dbReference>
<dbReference type="OrthoDB" id="9802729at2"/>
<keyword evidence="4" id="KW-1185">Reference proteome</keyword>
<protein>
    <submittedName>
        <fullName evidence="3">Nitrogen regulatory protein P-II family</fullName>
    </submittedName>
</protein>
<dbReference type="InterPro" id="IPR017918">
    <property type="entry name" value="N-reg_PII_CS"/>
</dbReference>
<dbReference type="SMART" id="SM00938">
    <property type="entry name" value="P-II"/>
    <property type="match status" value="1"/>
</dbReference>
<comment type="caution">
    <text evidence="3">The sequence shown here is derived from an EMBL/GenBank/DDBJ whole genome shotgun (WGS) entry which is preliminary data.</text>
</comment>
<keyword evidence="1" id="KW-0597">Phosphoprotein</keyword>